<dbReference type="PATRIC" id="fig|28229.3.peg.4241"/>
<name>A0A099KD14_COLPS</name>
<evidence type="ECO:0000313" key="2">
    <source>
        <dbReference type="Proteomes" id="UP000029868"/>
    </source>
</evidence>
<protein>
    <submittedName>
        <fullName evidence="1">Uncharacterized protein</fullName>
    </submittedName>
</protein>
<comment type="caution">
    <text evidence="1">The sequence shown here is derived from an EMBL/GenBank/DDBJ whole genome shotgun (WGS) entry which is preliminary data.</text>
</comment>
<dbReference type="Proteomes" id="UP000029868">
    <property type="component" value="Unassembled WGS sequence"/>
</dbReference>
<dbReference type="EMBL" id="JQEC01000070">
    <property type="protein sequence ID" value="KGJ87932.1"/>
    <property type="molecule type" value="Genomic_DNA"/>
</dbReference>
<sequence>MSEEKISPTSKKALASLDAALKVLNKHGKKAKLTAKQFSLQAQVKIKIKGVKKGFVSPDKLLEALNNLNAELKTTFKL</sequence>
<reference evidence="1 2" key="1">
    <citation type="submission" date="2014-08" db="EMBL/GenBank/DDBJ databases">
        <title>Genomic and Phenotypic Diversity of Colwellia psychrerythraea strains from Disparate Marine Basins.</title>
        <authorList>
            <person name="Techtmann S.M."/>
            <person name="Stelling S.C."/>
            <person name="Utturkar S.M."/>
            <person name="Alshibli N."/>
            <person name="Harris A."/>
            <person name="Brown S.D."/>
            <person name="Hazen T.C."/>
        </authorList>
    </citation>
    <scope>NUCLEOTIDE SEQUENCE [LARGE SCALE GENOMIC DNA]</scope>
    <source>
        <strain evidence="1 2">GAB14E</strain>
    </source>
</reference>
<organism evidence="1 2">
    <name type="scientific">Colwellia psychrerythraea</name>
    <name type="common">Vibrio psychroerythus</name>
    <dbReference type="NCBI Taxonomy" id="28229"/>
    <lineage>
        <taxon>Bacteria</taxon>
        <taxon>Pseudomonadati</taxon>
        <taxon>Pseudomonadota</taxon>
        <taxon>Gammaproteobacteria</taxon>
        <taxon>Alteromonadales</taxon>
        <taxon>Colwelliaceae</taxon>
        <taxon>Colwellia</taxon>
    </lineage>
</organism>
<proteinExistence type="predicted"/>
<dbReference type="AlphaFoldDB" id="A0A099KD14"/>
<accession>A0A099KD14</accession>
<gene>
    <name evidence="1" type="ORF">GAB14E_4265</name>
</gene>
<evidence type="ECO:0000313" key="1">
    <source>
        <dbReference type="EMBL" id="KGJ87932.1"/>
    </source>
</evidence>
<dbReference type="RefSeq" id="WP_033084184.1">
    <property type="nucleotide sequence ID" value="NZ_JQEC01000070.1"/>
</dbReference>